<comment type="caution">
    <text evidence="2">The sequence shown here is derived from an EMBL/GenBank/DDBJ whole genome shotgun (WGS) entry which is preliminary data.</text>
</comment>
<dbReference type="Proteomes" id="UP001629432">
    <property type="component" value="Unassembled WGS sequence"/>
</dbReference>
<protein>
    <recommendedName>
        <fullName evidence="1">VOC domain-containing protein</fullName>
    </recommendedName>
</protein>
<name>A0ABW9DJZ4_9BURK</name>
<sequence length="163" mass="17612">MEQTIDALAFARQLEPEVVGLSYVRIASPDLARQTAFYRQTFGLEQIGGILEHAVMLNVGASVEQARSNPAVRVILDSRMHPNAENPFVFTVRGIFGIMQRAVNNGAGTKMEPLIARNGFIVAKFTDPAGNLIELLEEGTDRPEGLLLRDDSASTHPSPGPAG</sequence>
<dbReference type="InterPro" id="IPR029068">
    <property type="entry name" value="Glyas_Bleomycin-R_OHBP_Dase"/>
</dbReference>
<dbReference type="InterPro" id="IPR004360">
    <property type="entry name" value="Glyas_Fos-R_dOase_dom"/>
</dbReference>
<dbReference type="Pfam" id="PF00903">
    <property type="entry name" value="Glyoxalase"/>
    <property type="match status" value="1"/>
</dbReference>
<organism evidence="2 3">
    <name type="scientific">Paraburkholderia metrosideri</name>
    <dbReference type="NCBI Taxonomy" id="580937"/>
    <lineage>
        <taxon>Bacteria</taxon>
        <taxon>Pseudomonadati</taxon>
        <taxon>Pseudomonadota</taxon>
        <taxon>Betaproteobacteria</taxon>
        <taxon>Burkholderiales</taxon>
        <taxon>Burkholderiaceae</taxon>
        <taxon>Paraburkholderia</taxon>
    </lineage>
</organism>
<feature type="domain" description="VOC" evidence="1">
    <location>
        <begin position="20"/>
        <end position="138"/>
    </location>
</feature>
<accession>A0ABW9DJZ4</accession>
<dbReference type="PROSITE" id="PS51819">
    <property type="entry name" value="VOC"/>
    <property type="match status" value="1"/>
</dbReference>
<dbReference type="Gene3D" id="3.10.180.10">
    <property type="entry name" value="2,3-Dihydroxybiphenyl 1,2-Dioxygenase, domain 1"/>
    <property type="match status" value="1"/>
</dbReference>
<dbReference type="InterPro" id="IPR037523">
    <property type="entry name" value="VOC_core"/>
</dbReference>
<evidence type="ECO:0000313" key="3">
    <source>
        <dbReference type="Proteomes" id="UP001629432"/>
    </source>
</evidence>
<dbReference type="EMBL" id="JAQQCF010000001">
    <property type="protein sequence ID" value="MFM0635400.1"/>
    <property type="molecule type" value="Genomic_DNA"/>
</dbReference>
<reference evidence="2 3" key="1">
    <citation type="journal article" date="2024" name="Chem. Sci.">
        <title>Discovery of megapolipeptins by genome mining of a Burkholderiales bacteria collection.</title>
        <authorList>
            <person name="Paulo B.S."/>
            <person name="Recchia M.J.J."/>
            <person name="Lee S."/>
            <person name="Fergusson C.H."/>
            <person name="Romanowski S.B."/>
            <person name="Hernandez A."/>
            <person name="Krull N."/>
            <person name="Liu D.Y."/>
            <person name="Cavanagh H."/>
            <person name="Bos A."/>
            <person name="Gray C.A."/>
            <person name="Murphy B.T."/>
            <person name="Linington R.G."/>
            <person name="Eustaquio A.S."/>
        </authorList>
    </citation>
    <scope>NUCLEOTIDE SEQUENCE [LARGE SCALE GENOMIC DNA]</scope>
    <source>
        <strain evidence="2 3">RL17-338-BIC-A</strain>
    </source>
</reference>
<dbReference type="SUPFAM" id="SSF54593">
    <property type="entry name" value="Glyoxalase/Bleomycin resistance protein/Dihydroxybiphenyl dioxygenase"/>
    <property type="match status" value="1"/>
</dbReference>
<dbReference type="RefSeq" id="WP_408225730.1">
    <property type="nucleotide sequence ID" value="NZ_JAQQCF010000001.1"/>
</dbReference>
<proteinExistence type="predicted"/>
<evidence type="ECO:0000313" key="2">
    <source>
        <dbReference type="EMBL" id="MFM0635400.1"/>
    </source>
</evidence>
<keyword evidence="3" id="KW-1185">Reference proteome</keyword>
<evidence type="ECO:0000259" key="1">
    <source>
        <dbReference type="PROSITE" id="PS51819"/>
    </source>
</evidence>
<gene>
    <name evidence="2" type="ORF">PQQ63_01640</name>
</gene>